<dbReference type="RefSeq" id="WP_013112529.1">
    <property type="nucleotide sequence ID" value="NC_014149.1"/>
</dbReference>
<dbReference type="EMBL" id="CP001745">
    <property type="protein sequence ID" value="ADG70098.1"/>
    <property type="molecule type" value="Genomic_DNA"/>
</dbReference>
<dbReference type="AlphaFoldDB" id="D5SZH8"/>
<dbReference type="KEGG" id="plm:Plim_4291"/>
<dbReference type="OrthoDB" id="1495743at2"/>
<geneLocation type="plasmid" evidence="2 3">
    <name>pPLIM01</name>
</geneLocation>
<dbReference type="eggNOG" id="ENOG5033JIX">
    <property type="taxonomic scope" value="Bacteria"/>
</dbReference>
<keyword evidence="3" id="KW-1185">Reference proteome</keyword>
<dbReference type="HOGENOM" id="CLU_2331305_0_0_0"/>
<name>D5SZH8_PLAL2</name>
<keyword evidence="2" id="KW-0614">Plasmid</keyword>
<reference evidence="2 3" key="1">
    <citation type="journal article" date="2010" name="Stand. Genomic Sci.">
        <title>Complete genome sequence of Planctomyces limnophilus type strain (Mu 290).</title>
        <authorList>
            <person name="Labutti K."/>
            <person name="Sikorski J."/>
            <person name="Schneider S."/>
            <person name="Nolan M."/>
            <person name="Lucas S."/>
            <person name="Glavina Del Rio T."/>
            <person name="Tice H."/>
            <person name="Cheng J.F."/>
            <person name="Goodwin L."/>
            <person name="Pitluck S."/>
            <person name="Liolios K."/>
            <person name="Ivanova N."/>
            <person name="Mavromatis K."/>
            <person name="Mikhailova N."/>
            <person name="Pati A."/>
            <person name="Chen A."/>
            <person name="Palaniappan K."/>
            <person name="Land M."/>
            <person name="Hauser L."/>
            <person name="Chang Y.J."/>
            <person name="Jeffries C.D."/>
            <person name="Tindall B.J."/>
            <person name="Rohde M."/>
            <person name="Goker M."/>
            <person name="Woyke T."/>
            <person name="Bristow J."/>
            <person name="Eisen J.A."/>
            <person name="Markowitz V."/>
            <person name="Hugenholtz P."/>
            <person name="Kyrpides N.C."/>
            <person name="Klenk H.P."/>
            <person name="Lapidus A."/>
        </authorList>
    </citation>
    <scope>NUCLEOTIDE SEQUENCE [LARGE SCALE GENOMIC DNA]</scope>
    <source>
        <strain evidence="3">ATCC 43296 / DSM 3776 / IFAM 1008 / 290</strain>
        <plasmid evidence="2 3">pPLIM01</plasmid>
    </source>
</reference>
<organism evidence="2 3">
    <name type="scientific">Planctopirus limnophila (strain ATCC 43296 / DSM 3776 / IFAM 1008 / Mu 290)</name>
    <name type="common">Planctomyces limnophilus</name>
    <dbReference type="NCBI Taxonomy" id="521674"/>
    <lineage>
        <taxon>Bacteria</taxon>
        <taxon>Pseudomonadati</taxon>
        <taxon>Planctomycetota</taxon>
        <taxon>Planctomycetia</taxon>
        <taxon>Planctomycetales</taxon>
        <taxon>Planctomycetaceae</taxon>
        <taxon>Planctopirus</taxon>
    </lineage>
</organism>
<protein>
    <submittedName>
        <fullName evidence="2">Uncharacterized protein</fullName>
    </submittedName>
</protein>
<gene>
    <name evidence="2" type="ordered locus">Plim_4291</name>
</gene>
<sequence length="98" mass="11074">MKSHPTNEAPQLFEDDTVRPKPASRKLPPCIPSPSGTGPAGETCMSCRHLCRVRHNDYVYLKCGHMKHSWSRGAGTDIRAGWAACRQWEKKDRREVAQ</sequence>
<evidence type="ECO:0000313" key="3">
    <source>
        <dbReference type="Proteomes" id="UP000002220"/>
    </source>
</evidence>
<dbReference type="Proteomes" id="UP000002220">
    <property type="component" value="Plasmid pPLIM01"/>
</dbReference>
<proteinExistence type="predicted"/>
<feature type="region of interest" description="Disordered" evidence="1">
    <location>
        <begin position="1"/>
        <end position="41"/>
    </location>
</feature>
<evidence type="ECO:0000313" key="2">
    <source>
        <dbReference type="EMBL" id="ADG70098.1"/>
    </source>
</evidence>
<evidence type="ECO:0000256" key="1">
    <source>
        <dbReference type="SAM" id="MobiDB-lite"/>
    </source>
</evidence>
<accession>D5SZH8</accession>